<organism evidence="5 6">
    <name type="scientific">Ferrimonas aestuarii</name>
    <dbReference type="NCBI Taxonomy" id="2569539"/>
    <lineage>
        <taxon>Bacteria</taxon>
        <taxon>Pseudomonadati</taxon>
        <taxon>Pseudomonadota</taxon>
        <taxon>Gammaproteobacteria</taxon>
        <taxon>Alteromonadales</taxon>
        <taxon>Ferrimonadaceae</taxon>
        <taxon>Ferrimonas</taxon>
    </lineage>
</organism>
<feature type="transmembrane region" description="Helical" evidence="4">
    <location>
        <begin position="31"/>
        <end position="50"/>
    </location>
</feature>
<keyword evidence="3 4" id="KW-0472">Membrane</keyword>
<dbReference type="SUPFAM" id="SSF103473">
    <property type="entry name" value="MFS general substrate transporter"/>
    <property type="match status" value="1"/>
</dbReference>
<dbReference type="GO" id="GO:0022857">
    <property type="term" value="F:transmembrane transporter activity"/>
    <property type="evidence" value="ECO:0007669"/>
    <property type="project" value="InterPro"/>
</dbReference>
<proteinExistence type="predicted"/>
<feature type="transmembrane region" description="Helical" evidence="4">
    <location>
        <begin position="70"/>
        <end position="88"/>
    </location>
</feature>
<dbReference type="InterPro" id="IPR036259">
    <property type="entry name" value="MFS_trans_sf"/>
</dbReference>
<keyword evidence="2 4" id="KW-1133">Transmembrane helix</keyword>
<dbReference type="OrthoDB" id="8579878at2"/>
<dbReference type="Proteomes" id="UP000305675">
    <property type="component" value="Unassembled WGS sequence"/>
</dbReference>
<feature type="transmembrane region" description="Helical" evidence="4">
    <location>
        <begin position="185"/>
        <end position="205"/>
    </location>
</feature>
<keyword evidence="6" id="KW-1185">Reference proteome</keyword>
<dbReference type="InterPro" id="IPR011701">
    <property type="entry name" value="MFS"/>
</dbReference>
<dbReference type="PANTHER" id="PTHR23526">
    <property type="entry name" value="INTEGRAL MEMBRANE TRANSPORT PROTEIN-RELATED"/>
    <property type="match status" value="1"/>
</dbReference>
<evidence type="ECO:0000256" key="1">
    <source>
        <dbReference type="ARBA" id="ARBA00022692"/>
    </source>
</evidence>
<feature type="transmembrane region" description="Helical" evidence="4">
    <location>
        <begin position="266"/>
        <end position="283"/>
    </location>
</feature>
<dbReference type="InterPro" id="IPR052528">
    <property type="entry name" value="Sugar_transport-like"/>
</dbReference>
<protein>
    <submittedName>
        <fullName evidence="5">MFS transporter</fullName>
    </submittedName>
</protein>
<reference evidence="5 6" key="1">
    <citation type="submission" date="2019-04" db="EMBL/GenBank/DDBJ databases">
        <authorList>
            <person name="Hwang J.C."/>
        </authorList>
    </citation>
    <scope>NUCLEOTIDE SEQUENCE [LARGE SCALE GENOMIC DNA]</scope>
    <source>
        <strain evidence="5 6">IMCC35002</strain>
    </source>
</reference>
<feature type="transmembrane region" description="Helical" evidence="4">
    <location>
        <begin position="381"/>
        <end position="401"/>
    </location>
</feature>
<dbReference type="PANTHER" id="PTHR23526:SF2">
    <property type="entry name" value="MAJOR FACILITATOR SUPERFAMILY (MFS) PROFILE DOMAIN-CONTAINING PROTEIN"/>
    <property type="match status" value="1"/>
</dbReference>
<feature type="transmembrane region" description="Helical" evidence="4">
    <location>
        <begin position="358"/>
        <end position="375"/>
    </location>
</feature>
<evidence type="ECO:0000313" key="6">
    <source>
        <dbReference type="Proteomes" id="UP000305675"/>
    </source>
</evidence>
<keyword evidence="1 4" id="KW-0812">Transmembrane</keyword>
<dbReference type="Pfam" id="PF07690">
    <property type="entry name" value="MFS_1"/>
    <property type="match status" value="1"/>
</dbReference>
<name>A0A4U1BFT0_9GAMM</name>
<dbReference type="Gene3D" id="1.20.1250.20">
    <property type="entry name" value="MFS general substrate transporter like domains"/>
    <property type="match status" value="2"/>
</dbReference>
<dbReference type="AlphaFoldDB" id="A0A4U1BFT0"/>
<feature type="transmembrane region" description="Helical" evidence="4">
    <location>
        <begin position="226"/>
        <end position="246"/>
    </location>
</feature>
<feature type="transmembrane region" description="Helical" evidence="4">
    <location>
        <begin position="292"/>
        <end position="312"/>
    </location>
</feature>
<evidence type="ECO:0000256" key="4">
    <source>
        <dbReference type="SAM" id="Phobius"/>
    </source>
</evidence>
<accession>A0A4U1BFT0</accession>
<evidence type="ECO:0000256" key="3">
    <source>
        <dbReference type="ARBA" id="ARBA00023136"/>
    </source>
</evidence>
<gene>
    <name evidence="5" type="ORF">FCL42_19680</name>
</gene>
<evidence type="ECO:0000256" key="2">
    <source>
        <dbReference type="ARBA" id="ARBA00022989"/>
    </source>
</evidence>
<evidence type="ECO:0000313" key="5">
    <source>
        <dbReference type="EMBL" id="TKB50117.1"/>
    </source>
</evidence>
<dbReference type="EMBL" id="SWCJ01000023">
    <property type="protein sequence ID" value="TKB50117.1"/>
    <property type="molecule type" value="Genomic_DNA"/>
</dbReference>
<sequence>MAALPHRTKNRFSTVWTKWSQFVTPNQTAKWALITVTAFAVISDTMLLPFYPHYFETVFGVSDPRVTSRYLAVSCLIVILTLPLWARIARQFGTLPVLMISQLAALFASLTCASAETLNTLLLLGWLMVLFKASYLLVYPYLLTLESSSKQAHTVGLLSVVVHLGAIVGALFGGSILQLSDPTHAFVWMAVGDGLQTLVCGWLIWRVRPTPEPTPATSVSANPVWSLAKGQLALVMWLFYFSAYLIRPFFVEYWHQLSPDSSEVGAAAIFAIPAAIAIAALLLERSPQQPPWLVALGRIPAALLIGALGFMLQAQPEGHWVIAGRLLYGWALFHATVKLDLKIFALSRAEDYGRDFSLLHLFQSLGVLVGAYAAGELLLSLGHQATFLIAGAGFLLTMLLFKRWFITPLPTNLKESHCDHR</sequence>
<comment type="caution">
    <text evidence="5">The sequence shown here is derived from an EMBL/GenBank/DDBJ whole genome shotgun (WGS) entry which is preliminary data.</text>
</comment>
<feature type="transmembrane region" description="Helical" evidence="4">
    <location>
        <begin position="155"/>
        <end position="179"/>
    </location>
</feature>
<feature type="transmembrane region" description="Helical" evidence="4">
    <location>
        <begin position="95"/>
        <end position="115"/>
    </location>
</feature>
<feature type="transmembrane region" description="Helical" evidence="4">
    <location>
        <begin position="121"/>
        <end position="143"/>
    </location>
</feature>